<keyword evidence="20" id="KW-1185">Reference proteome</keyword>
<dbReference type="InterPro" id="IPR004358">
    <property type="entry name" value="Sig_transdc_His_kin-like_C"/>
</dbReference>
<keyword evidence="12" id="KW-0902">Two-component regulatory system</keyword>
<evidence type="ECO:0000256" key="17">
    <source>
        <dbReference type="SAM" id="Phobius"/>
    </source>
</evidence>
<comment type="caution">
    <text evidence="19">The sequence shown here is derived from an EMBL/GenBank/DDBJ whole genome shotgun (WGS) entry which is preliminary data.</text>
</comment>
<dbReference type="PANTHER" id="PTHR24421:SF62">
    <property type="entry name" value="SENSORY TRANSDUCTION HISTIDINE KINASE"/>
    <property type="match status" value="1"/>
</dbReference>
<dbReference type="InterPro" id="IPR017205">
    <property type="entry name" value="Sig_transdc_His_kinase_ChrS"/>
</dbReference>
<keyword evidence="10 19" id="KW-0418">Kinase</keyword>
<feature type="region of interest" description="Disordered" evidence="16">
    <location>
        <begin position="394"/>
        <end position="415"/>
    </location>
</feature>
<evidence type="ECO:0000313" key="20">
    <source>
        <dbReference type="Proteomes" id="UP001500466"/>
    </source>
</evidence>
<dbReference type="InterPro" id="IPR005467">
    <property type="entry name" value="His_kinase_dom"/>
</dbReference>
<keyword evidence="6" id="KW-0004">4Fe-4S</keyword>
<dbReference type="SMART" id="SM00387">
    <property type="entry name" value="HATPase_c"/>
    <property type="match status" value="1"/>
</dbReference>
<dbReference type="CDD" id="cd16917">
    <property type="entry name" value="HATPase_UhpB-NarQ-NarX-like"/>
    <property type="match status" value="1"/>
</dbReference>
<organism evidence="19 20">
    <name type="scientific">Yinghuangia aomiensis</name>
    <dbReference type="NCBI Taxonomy" id="676205"/>
    <lineage>
        <taxon>Bacteria</taxon>
        <taxon>Bacillati</taxon>
        <taxon>Actinomycetota</taxon>
        <taxon>Actinomycetes</taxon>
        <taxon>Kitasatosporales</taxon>
        <taxon>Streptomycetaceae</taxon>
        <taxon>Yinghuangia</taxon>
    </lineage>
</organism>
<evidence type="ECO:0000256" key="16">
    <source>
        <dbReference type="SAM" id="MobiDB-lite"/>
    </source>
</evidence>
<dbReference type="PANTHER" id="PTHR24421">
    <property type="entry name" value="NITRATE/NITRITE SENSOR PROTEIN NARX-RELATED"/>
    <property type="match status" value="1"/>
</dbReference>
<feature type="transmembrane region" description="Helical" evidence="17">
    <location>
        <begin position="106"/>
        <end position="124"/>
    </location>
</feature>
<feature type="transmembrane region" description="Helical" evidence="17">
    <location>
        <begin position="39"/>
        <end position="58"/>
    </location>
</feature>
<dbReference type="InterPro" id="IPR011712">
    <property type="entry name" value="Sig_transdc_His_kin_sub3_dim/P"/>
</dbReference>
<dbReference type="SUPFAM" id="SSF55874">
    <property type="entry name" value="ATPase domain of HSP90 chaperone/DNA topoisomerase II/histidine kinase"/>
    <property type="match status" value="1"/>
</dbReference>
<evidence type="ECO:0000256" key="6">
    <source>
        <dbReference type="ARBA" id="ARBA00022485"/>
    </source>
</evidence>
<evidence type="ECO:0000313" key="19">
    <source>
        <dbReference type="EMBL" id="GAA4988199.1"/>
    </source>
</evidence>
<dbReference type="PIRSF" id="PIRSF037434">
    <property type="entry name" value="STHK_ChrS"/>
    <property type="match status" value="1"/>
</dbReference>
<feature type="domain" description="Histidine kinase" evidence="18">
    <location>
        <begin position="192"/>
        <end position="392"/>
    </location>
</feature>
<evidence type="ECO:0000256" key="15">
    <source>
        <dbReference type="ARBA" id="ARBA00030800"/>
    </source>
</evidence>
<feature type="transmembrane region" description="Helical" evidence="17">
    <location>
        <begin position="70"/>
        <end position="94"/>
    </location>
</feature>
<dbReference type="InterPro" id="IPR003594">
    <property type="entry name" value="HATPase_dom"/>
</dbReference>
<dbReference type="Gene3D" id="1.20.5.1930">
    <property type="match status" value="1"/>
</dbReference>
<evidence type="ECO:0000256" key="9">
    <source>
        <dbReference type="ARBA" id="ARBA00022723"/>
    </source>
</evidence>
<dbReference type="RefSeq" id="WP_345679729.1">
    <property type="nucleotide sequence ID" value="NZ_BAABHS010000035.1"/>
</dbReference>
<keyword evidence="9" id="KW-0479">Metal-binding</keyword>
<sequence length="415" mass="43276">MDVSAFTPVLRALRTCLHLLVAVLLVVAVIAAVPRGDVVPVAVAAGVFAGAYAVGPRVARLARPRHADRWWLLVLAASWLALLGLSPEATWLAFPLFVVELHTLPRVAGIATVAATTAAAVAGYSAHRGALSLGTVLGPTLGAAVTVGMVLGYQALHRESEARRRLIAELVDTRAELVASERRAGVLAERERLAREIHDTLAQGLSSIQLLLRAAERVLPGDPEAAVPHVRQARVTATDNLAEARRFVRALAPPSLDGASLESALARLCARSAEESGVAVRFHRTGDVFPLETAYQAALLRIAQSALANTAAHAKAERAEVTLSYMDASVTLDIVDDGVGFAPAALGARPADGSGYGLITMRARAEELGGRVEVESAPGQGTAIAAAFPLAAARADTGPHDHETPAPAPIPEQTP</sequence>
<evidence type="ECO:0000256" key="4">
    <source>
        <dbReference type="ARBA" id="ARBA00012438"/>
    </source>
</evidence>
<evidence type="ECO:0000256" key="10">
    <source>
        <dbReference type="ARBA" id="ARBA00022777"/>
    </source>
</evidence>
<dbReference type="PROSITE" id="PS50109">
    <property type="entry name" value="HIS_KIN"/>
    <property type="match status" value="1"/>
</dbReference>
<feature type="transmembrane region" description="Helical" evidence="17">
    <location>
        <begin position="136"/>
        <end position="156"/>
    </location>
</feature>
<evidence type="ECO:0000256" key="13">
    <source>
        <dbReference type="ARBA" id="ARBA00023014"/>
    </source>
</evidence>
<evidence type="ECO:0000256" key="14">
    <source>
        <dbReference type="ARBA" id="ARBA00024827"/>
    </source>
</evidence>
<name>A0ABP9I6C4_9ACTN</name>
<dbReference type="Proteomes" id="UP001500466">
    <property type="component" value="Unassembled WGS sequence"/>
</dbReference>
<keyword evidence="17" id="KW-1133">Transmembrane helix</keyword>
<dbReference type="Pfam" id="PF07730">
    <property type="entry name" value="HisKA_3"/>
    <property type="match status" value="1"/>
</dbReference>
<feature type="transmembrane region" description="Helical" evidence="17">
    <location>
        <begin position="12"/>
        <end position="33"/>
    </location>
</feature>
<evidence type="ECO:0000256" key="1">
    <source>
        <dbReference type="ARBA" id="ARBA00000085"/>
    </source>
</evidence>
<accession>A0ABP9I6C4</accession>
<evidence type="ECO:0000256" key="3">
    <source>
        <dbReference type="ARBA" id="ARBA00004496"/>
    </source>
</evidence>
<evidence type="ECO:0000259" key="18">
    <source>
        <dbReference type="PROSITE" id="PS50109"/>
    </source>
</evidence>
<evidence type="ECO:0000256" key="2">
    <source>
        <dbReference type="ARBA" id="ARBA00001966"/>
    </source>
</evidence>
<comment type="subcellular location">
    <subcellularLocation>
        <location evidence="3">Cytoplasm</location>
    </subcellularLocation>
</comment>
<keyword evidence="7" id="KW-0963">Cytoplasm</keyword>
<evidence type="ECO:0000256" key="7">
    <source>
        <dbReference type="ARBA" id="ARBA00022490"/>
    </source>
</evidence>
<comment type="function">
    <text evidence="14">Member of the two-component regulatory system NreB/NreC involved in the control of dissimilatory nitrate/nitrite reduction in response to oxygen. NreB functions as a direct oxygen sensor histidine kinase which is autophosphorylated, in the absence of oxygen, probably at the conserved histidine residue, and transfers its phosphate group probably to a conserved aspartate residue of NreC. NreB/NreC activates the expression of the nitrate (narGHJI) and nitrite (nir) reductase operons, as well as the putative nitrate transporter gene narT.</text>
</comment>
<comment type="catalytic activity">
    <reaction evidence="1">
        <text>ATP + protein L-histidine = ADP + protein N-phospho-L-histidine.</text>
        <dbReference type="EC" id="2.7.13.3"/>
    </reaction>
</comment>
<evidence type="ECO:0000256" key="8">
    <source>
        <dbReference type="ARBA" id="ARBA00022679"/>
    </source>
</evidence>
<dbReference type="Gene3D" id="3.30.565.10">
    <property type="entry name" value="Histidine kinase-like ATPase, C-terminal domain"/>
    <property type="match status" value="1"/>
</dbReference>
<keyword evidence="8" id="KW-0808">Transferase</keyword>
<reference evidence="20" key="1">
    <citation type="journal article" date="2019" name="Int. J. Syst. Evol. Microbiol.">
        <title>The Global Catalogue of Microorganisms (GCM) 10K type strain sequencing project: providing services to taxonomists for standard genome sequencing and annotation.</title>
        <authorList>
            <consortium name="The Broad Institute Genomics Platform"/>
            <consortium name="The Broad Institute Genome Sequencing Center for Infectious Disease"/>
            <person name="Wu L."/>
            <person name="Ma J."/>
        </authorList>
    </citation>
    <scope>NUCLEOTIDE SEQUENCE [LARGE SCALE GENOMIC DNA]</scope>
    <source>
        <strain evidence="20">JCM 17986</strain>
    </source>
</reference>
<dbReference type="GO" id="GO:0016301">
    <property type="term" value="F:kinase activity"/>
    <property type="evidence" value="ECO:0007669"/>
    <property type="project" value="UniProtKB-KW"/>
</dbReference>
<keyword evidence="11" id="KW-0408">Iron</keyword>
<gene>
    <name evidence="19" type="ORF">GCM10023205_68910</name>
</gene>
<evidence type="ECO:0000256" key="12">
    <source>
        <dbReference type="ARBA" id="ARBA00023012"/>
    </source>
</evidence>
<evidence type="ECO:0000256" key="5">
    <source>
        <dbReference type="ARBA" id="ARBA00017322"/>
    </source>
</evidence>
<keyword evidence="17" id="KW-0472">Membrane</keyword>
<dbReference type="EMBL" id="BAABHS010000035">
    <property type="protein sequence ID" value="GAA4988199.1"/>
    <property type="molecule type" value="Genomic_DNA"/>
</dbReference>
<keyword evidence="17" id="KW-0812">Transmembrane</keyword>
<comment type="cofactor">
    <cofactor evidence="2">
        <name>[4Fe-4S] cluster</name>
        <dbReference type="ChEBI" id="CHEBI:49883"/>
    </cofactor>
</comment>
<proteinExistence type="predicted"/>
<dbReference type="InterPro" id="IPR036890">
    <property type="entry name" value="HATPase_C_sf"/>
</dbReference>
<keyword evidence="13" id="KW-0411">Iron-sulfur</keyword>
<protein>
    <recommendedName>
        <fullName evidence="5">Oxygen sensor histidine kinase NreB</fullName>
        <ecNumber evidence="4">2.7.13.3</ecNumber>
    </recommendedName>
    <alternativeName>
        <fullName evidence="15">Nitrogen regulation protein B</fullName>
    </alternativeName>
</protein>
<evidence type="ECO:0000256" key="11">
    <source>
        <dbReference type="ARBA" id="ARBA00023004"/>
    </source>
</evidence>
<feature type="compositionally biased region" description="Pro residues" evidence="16">
    <location>
        <begin position="406"/>
        <end position="415"/>
    </location>
</feature>
<dbReference type="EC" id="2.7.13.3" evidence="4"/>
<dbReference type="Pfam" id="PF02518">
    <property type="entry name" value="HATPase_c"/>
    <property type="match status" value="1"/>
</dbReference>
<dbReference type="InterPro" id="IPR050482">
    <property type="entry name" value="Sensor_HK_TwoCompSys"/>
</dbReference>
<dbReference type="PRINTS" id="PR00344">
    <property type="entry name" value="BCTRLSENSOR"/>
</dbReference>